<reference evidence="3" key="2">
    <citation type="submission" date="2024-04" db="EMBL/GenBank/DDBJ databases">
        <authorList>
            <person name="Chen Y."/>
            <person name="Shah S."/>
            <person name="Dougan E. K."/>
            <person name="Thang M."/>
            <person name="Chan C."/>
        </authorList>
    </citation>
    <scope>NUCLEOTIDE SEQUENCE [LARGE SCALE GENOMIC DNA]</scope>
</reference>
<evidence type="ECO:0000313" key="2">
    <source>
        <dbReference type="EMBL" id="CAI3977651.1"/>
    </source>
</evidence>
<keyword evidence="1" id="KW-0472">Membrane</keyword>
<accession>A0A9P1BTC9</accession>
<protein>
    <submittedName>
        <fullName evidence="2">Uncharacterized protein</fullName>
    </submittedName>
</protein>
<dbReference type="AlphaFoldDB" id="A0A9P1BTC9"/>
<sequence>MAPPCAAFEWSQPLTLSESMTTYRGFFRQRCGGEAETVEVAVARDEVSGFLRLTLAHCRQEPFLIENKSSEKCRFAPKNATGWVMNLQKGDGECPFFSHLWGGDTWMTMTIGARGESDSFDFDLSIPATHNFRDLIIEVGKAKHQPRKVLVKDATIQQKRLSRRSIRERGVLNTLNRMSVAFRHDHLEMGVAKVSSYAGFAPKVKSQVTFAEETQVQQRLFSVTSEEAEAAEAQDAQHSRRPSIESGMHKRGRFIEWVTMTSTLSSAMTGLSLKPARRRWCFKAKPPPQPQRRKKAVRMRPARAEVALGEDVERLDWALDLYVEGLGVAMLDMQLDTRESHELGYASLKSLTVKLRQVAAKTDVEGRAGALWSELKLRSLHLDVGTGEAKHHSKACHSVLRPFTGPLQILSQDGEPPPIVHMEAMLKLVTENQEGGADSSKAIDTRDGSAHYEVRRLELKVQPLGLHIETALVSEAPKIGGLKDPTVVVWVLELSSVLKTGTLRQQKPMQHLAHALDAEDMNPDDALVDLRYCEPRVVQNPTAEDFKDQTPVVIRELMLRKICCVMTLSFTGTGSSTSERKEELQALEMLLRLTLPLDVHQARLVLGKMTRGMSVKDFSVRERFLSNGIEELTEILASQLKNAVLAQVPKLFGSQLLIGNPRRLGEELFRAAELGAMGITRMQPQVVLAALLLGFAAFTTSLRGMFLIVSKEACRISTGHVPDQLLREPARVRQSIAQALYYGLPWHFYRLSLRLRNRWKEWSRRCGVCEGLKLMVLAIFWIICTPISALLVSVTKIIQAVELLSRRSARWASPTHVTAIGPPTPMRTGSQQFVAGYPKQPGS</sequence>
<keyword evidence="1" id="KW-1133">Transmembrane helix</keyword>
<keyword evidence="4" id="KW-1185">Reference proteome</keyword>
<evidence type="ECO:0000256" key="1">
    <source>
        <dbReference type="SAM" id="Phobius"/>
    </source>
</evidence>
<dbReference type="OrthoDB" id="473427at2759"/>
<comment type="caution">
    <text evidence="2">The sequence shown here is derived from an EMBL/GenBank/DDBJ whole genome shotgun (WGS) entry which is preliminary data.</text>
</comment>
<name>A0A9P1BTC9_9DINO</name>
<dbReference type="EMBL" id="CAMXCT010000357">
    <property type="protein sequence ID" value="CAI3977651.1"/>
    <property type="molecule type" value="Genomic_DNA"/>
</dbReference>
<dbReference type="Proteomes" id="UP001152797">
    <property type="component" value="Unassembled WGS sequence"/>
</dbReference>
<proteinExistence type="predicted"/>
<gene>
    <name evidence="2" type="ORF">C1SCF055_LOCUS5775</name>
</gene>
<feature type="transmembrane region" description="Helical" evidence="1">
    <location>
        <begin position="686"/>
        <end position="709"/>
    </location>
</feature>
<organism evidence="2">
    <name type="scientific">Cladocopium goreaui</name>
    <dbReference type="NCBI Taxonomy" id="2562237"/>
    <lineage>
        <taxon>Eukaryota</taxon>
        <taxon>Sar</taxon>
        <taxon>Alveolata</taxon>
        <taxon>Dinophyceae</taxon>
        <taxon>Suessiales</taxon>
        <taxon>Symbiodiniaceae</taxon>
        <taxon>Cladocopium</taxon>
    </lineage>
</organism>
<evidence type="ECO:0000313" key="3">
    <source>
        <dbReference type="EMBL" id="CAL1131026.1"/>
    </source>
</evidence>
<feature type="transmembrane region" description="Helical" evidence="1">
    <location>
        <begin position="774"/>
        <end position="798"/>
    </location>
</feature>
<reference evidence="2" key="1">
    <citation type="submission" date="2022-10" db="EMBL/GenBank/DDBJ databases">
        <authorList>
            <person name="Chen Y."/>
            <person name="Dougan E. K."/>
            <person name="Chan C."/>
            <person name="Rhodes N."/>
            <person name="Thang M."/>
        </authorList>
    </citation>
    <scope>NUCLEOTIDE SEQUENCE</scope>
</reference>
<dbReference type="EMBL" id="CAMXCT030000357">
    <property type="protein sequence ID" value="CAL4764963.1"/>
    <property type="molecule type" value="Genomic_DNA"/>
</dbReference>
<evidence type="ECO:0000313" key="4">
    <source>
        <dbReference type="Proteomes" id="UP001152797"/>
    </source>
</evidence>
<dbReference type="EMBL" id="CAMXCT020000357">
    <property type="protein sequence ID" value="CAL1131026.1"/>
    <property type="molecule type" value="Genomic_DNA"/>
</dbReference>
<keyword evidence="1" id="KW-0812">Transmembrane</keyword>